<reference evidence="2 3" key="3">
    <citation type="submission" date="2025-05" db="UniProtKB">
        <authorList>
            <consortium name="RefSeq"/>
        </authorList>
    </citation>
    <scope>IDENTIFICATION</scope>
    <source>
        <tissue evidence="2 3">Leaf</tissue>
    </source>
</reference>
<dbReference type="RefSeq" id="XP_010450344.1">
    <property type="nucleotide sequence ID" value="XM_010452042.2"/>
</dbReference>
<keyword evidence="1" id="KW-1185">Reference proteome</keyword>
<evidence type="ECO:0000313" key="2">
    <source>
        <dbReference type="RefSeq" id="XP_010450344.1"/>
    </source>
</evidence>
<reference evidence="1" key="1">
    <citation type="journal article" date="1997" name="Nucleic Acids Res.">
        <title>tRNAscan-SE: a program for improved detection of transfer RNA genes in genomic sequence.</title>
        <authorList>
            <person name="Lowe T.M."/>
            <person name="Eddy S.R."/>
        </authorList>
    </citation>
    <scope>NUCLEOTIDE SEQUENCE [LARGE SCALE GENOMIC DNA]</scope>
    <source>
        <strain evidence="1">r\DH55</strain>
    </source>
</reference>
<name>A0ABM0V3T9_CAMSA</name>
<evidence type="ECO:0000313" key="1">
    <source>
        <dbReference type="Proteomes" id="UP000694864"/>
    </source>
</evidence>
<gene>
    <name evidence="2 3" type="primary">LOC104732496</name>
</gene>
<accession>A0ABM0V3T9</accession>
<reference evidence="1" key="2">
    <citation type="journal article" date="2014" name="Nat. Commun.">
        <title>The emerging biofuel crop Camelina sativa retains a highly undifferentiated hexaploid genome structure.</title>
        <authorList>
            <person name="Kagale S."/>
            <person name="Koh C."/>
            <person name="Nixon J."/>
            <person name="Bollina V."/>
            <person name="Clarke W.E."/>
            <person name="Tuteja R."/>
            <person name="Spillane C."/>
            <person name="Robinson S.J."/>
            <person name="Links M.G."/>
            <person name="Clarke C."/>
            <person name="Higgins E.E."/>
            <person name="Huebert T."/>
            <person name="Sharpe A.G."/>
            <person name="Parkin I.A."/>
        </authorList>
    </citation>
    <scope>NUCLEOTIDE SEQUENCE [LARGE SCALE GENOMIC DNA]</scope>
    <source>
        <strain evidence="1">r\DH55</strain>
    </source>
</reference>
<dbReference type="Proteomes" id="UP000694864">
    <property type="component" value="Chromosome 12"/>
</dbReference>
<evidence type="ECO:0000313" key="3">
    <source>
        <dbReference type="RefSeq" id="XP_010450345.1"/>
    </source>
</evidence>
<proteinExistence type="predicted"/>
<sequence length="104" mass="11961">MSRTIVISSWLPPLMPLKKLDRSFVKGFTRPNMLNTKAMFIFYLDFISIIHNLVTETDNDLEILSLILSSSFSQPQDVIHVDEEMEIVGERDSNNRVSSSKRSK</sequence>
<protein>
    <submittedName>
        <fullName evidence="2 3">Uncharacterized protein LOC104732496 isoform X1</fullName>
    </submittedName>
</protein>
<dbReference type="RefSeq" id="XP_010450345.1">
    <property type="nucleotide sequence ID" value="XM_010452043.2"/>
</dbReference>
<organism evidence="1 3">
    <name type="scientific">Camelina sativa</name>
    <name type="common">False flax</name>
    <name type="synonym">Myagrum sativum</name>
    <dbReference type="NCBI Taxonomy" id="90675"/>
    <lineage>
        <taxon>Eukaryota</taxon>
        <taxon>Viridiplantae</taxon>
        <taxon>Streptophyta</taxon>
        <taxon>Embryophyta</taxon>
        <taxon>Tracheophyta</taxon>
        <taxon>Spermatophyta</taxon>
        <taxon>Magnoliopsida</taxon>
        <taxon>eudicotyledons</taxon>
        <taxon>Gunneridae</taxon>
        <taxon>Pentapetalae</taxon>
        <taxon>rosids</taxon>
        <taxon>malvids</taxon>
        <taxon>Brassicales</taxon>
        <taxon>Brassicaceae</taxon>
        <taxon>Camelineae</taxon>
        <taxon>Camelina</taxon>
    </lineage>
</organism>
<dbReference type="GeneID" id="104732496"/>